<keyword evidence="9" id="KW-1185">Reference proteome</keyword>
<evidence type="ECO:0000256" key="4">
    <source>
        <dbReference type="ARBA" id="ARBA00023143"/>
    </source>
</evidence>
<dbReference type="InterPro" id="IPR003481">
    <property type="entry name" value="FliD_N"/>
</dbReference>
<comment type="similarity">
    <text evidence="1 5">Belongs to the FliD family.</text>
</comment>
<organism evidence="8 9">
    <name type="scientific">Sporolactobacillus mangiferae</name>
    <dbReference type="NCBI Taxonomy" id="2940498"/>
    <lineage>
        <taxon>Bacteria</taxon>
        <taxon>Bacillati</taxon>
        <taxon>Bacillota</taxon>
        <taxon>Bacilli</taxon>
        <taxon>Bacillales</taxon>
        <taxon>Sporolactobacillaceae</taxon>
        <taxon>Sporolactobacillus</taxon>
    </lineage>
</organism>
<dbReference type="EMBL" id="JAMAST010000012">
    <property type="protein sequence ID" value="MCL1632280.1"/>
    <property type="molecule type" value="Genomic_DNA"/>
</dbReference>
<keyword evidence="8" id="KW-0282">Flagellum</keyword>
<comment type="function">
    <text evidence="5">Required for morphogenesis and for the elongation of the flagellar filament by facilitating polymerization of the flagellin monomers at the tip of growing filament. Forms a capping structure, which prevents flagellin subunits (transported through the central channel of the flagellum) from leaking out without polymerization at the distal end.</text>
</comment>
<reference evidence="8 9" key="1">
    <citation type="submission" date="2022-05" db="EMBL/GenBank/DDBJ databases">
        <title>Sporolactobacillus sp nov CPB3-1, isolated from tree bark (Mangifera indica L.).</title>
        <authorList>
            <person name="Phuengjayaem S."/>
            <person name="Tanasupawat S."/>
        </authorList>
    </citation>
    <scope>NUCLEOTIDE SEQUENCE [LARGE SCALE GENOMIC DNA]</scope>
    <source>
        <strain evidence="8 9">CPB3-1</strain>
    </source>
</reference>
<keyword evidence="8" id="KW-0969">Cilium</keyword>
<evidence type="ECO:0000259" key="7">
    <source>
        <dbReference type="Pfam" id="PF07195"/>
    </source>
</evidence>
<keyword evidence="5" id="KW-0964">Secreted</keyword>
<comment type="caution">
    <text evidence="8">The sequence shown here is derived from an EMBL/GenBank/DDBJ whole genome shotgun (WGS) entry which is preliminary data.</text>
</comment>
<protein>
    <recommendedName>
        <fullName evidence="5">Flagellar hook-associated protein 2</fullName>
        <shortName evidence="5">HAP2</shortName>
    </recommendedName>
    <alternativeName>
        <fullName evidence="5">Flagellar cap protein</fullName>
    </alternativeName>
</protein>
<dbReference type="PANTHER" id="PTHR30288">
    <property type="entry name" value="FLAGELLAR CAP/ASSEMBLY PROTEIN FLID"/>
    <property type="match status" value="1"/>
</dbReference>
<evidence type="ECO:0000313" key="8">
    <source>
        <dbReference type="EMBL" id="MCL1632280.1"/>
    </source>
</evidence>
<keyword evidence="4 5" id="KW-0975">Bacterial flagellum</keyword>
<comment type="subcellular location">
    <subcellularLocation>
        <location evidence="5">Secreted</location>
    </subcellularLocation>
    <subcellularLocation>
        <location evidence="5">Bacterial flagellum</location>
    </subcellularLocation>
</comment>
<keyword evidence="3" id="KW-0175">Coiled coil</keyword>
<accession>A0ABT0MBM8</accession>
<name>A0ABT0MBM8_9BACL</name>
<evidence type="ECO:0000256" key="5">
    <source>
        <dbReference type="RuleBase" id="RU362066"/>
    </source>
</evidence>
<comment type="subunit">
    <text evidence="2 5">Homopentamer.</text>
</comment>
<evidence type="ECO:0000313" key="9">
    <source>
        <dbReference type="Proteomes" id="UP001203004"/>
    </source>
</evidence>
<dbReference type="InterPro" id="IPR010809">
    <property type="entry name" value="FliD_C"/>
</dbReference>
<dbReference type="Pfam" id="PF02465">
    <property type="entry name" value="FliD_N"/>
    <property type="match status" value="1"/>
</dbReference>
<sequence length="524" mass="55694">MADSTSGLSMDSLNQILGTSGGNRVSGLVSGIDVDSVVAKMMLADSQPLFQMQQRLQILEWQRDDYRSMNTLLSGLKTTTSSLQYDASFQSKQATSSNEGVVTASAGGSAGNGTYTFSNVTAATAAQNLSSASIGSIDPDKSLVDQGLAAAGSTVTFSLTTYDADGNSKETDFEFDADTTTLNQVMSKISSSGAGVTAIYDEANGKVSLTRSEEGNSNDSGAEIGLNGTFLTDTLHLSETNETGGTGAQATVNGVTIESATNTITLNGTTFTLNGNDTTGATTKVQVSNDTDAIYKKISDFVGQYNDVVKQINTKVTEKRDRDYAPLTDAQKKEMSDTDISSWTDKAKAGMLFSDDILQSALTQMRQGISEKVGDSTDPDTLDTLAEIGITTGYMSTDGTLEIDETKLKAALNKDPQAVVNLFTANGSGSNEDGGIDSSAGVMERLTNTIDSTITKIEQKAGNEQMAEKNYYIGQDISDMNERINTFKDHLQDLEDRYYSQFTAMEEAISQANQQASYIQGFTG</sequence>
<dbReference type="Pfam" id="PF07195">
    <property type="entry name" value="FliD_C"/>
    <property type="match status" value="1"/>
</dbReference>
<keyword evidence="8" id="KW-0966">Cell projection</keyword>
<gene>
    <name evidence="8" type="primary">fliD</name>
    <name evidence="8" type="ORF">M3N64_10055</name>
</gene>
<dbReference type="PANTHER" id="PTHR30288:SF0">
    <property type="entry name" value="FLAGELLAR HOOK-ASSOCIATED PROTEIN 2"/>
    <property type="match status" value="1"/>
</dbReference>
<feature type="domain" description="Flagellar hook-associated protein 2 N-terminal" evidence="6">
    <location>
        <begin position="30"/>
        <end position="125"/>
    </location>
</feature>
<proteinExistence type="inferred from homology"/>
<evidence type="ECO:0000256" key="2">
    <source>
        <dbReference type="ARBA" id="ARBA00011255"/>
    </source>
</evidence>
<evidence type="ECO:0000256" key="3">
    <source>
        <dbReference type="ARBA" id="ARBA00023054"/>
    </source>
</evidence>
<evidence type="ECO:0000256" key="1">
    <source>
        <dbReference type="ARBA" id="ARBA00009764"/>
    </source>
</evidence>
<dbReference type="InterPro" id="IPR040026">
    <property type="entry name" value="FliD"/>
</dbReference>
<evidence type="ECO:0000259" key="6">
    <source>
        <dbReference type="Pfam" id="PF02465"/>
    </source>
</evidence>
<dbReference type="RefSeq" id="WP_249101849.1">
    <property type="nucleotide sequence ID" value="NZ_JAMAST010000012.1"/>
</dbReference>
<dbReference type="Proteomes" id="UP001203004">
    <property type="component" value="Unassembled WGS sequence"/>
</dbReference>
<feature type="domain" description="Flagellar hook-associated protein 2 C-terminal" evidence="7">
    <location>
        <begin position="247"/>
        <end position="514"/>
    </location>
</feature>